<evidence type="ECO:0000313" key="1">
    <source>
        <dbReference type="EMBL" id="URE09792.1"/>
    </source>
</evidence>
<accession>A0A9E7GCI2</accession>
<sequence length="106" mass="11636">MIHSFTSTKGLFEAFNLKALVASSAIDTGAEEVAYRCACAGNHRLAPQFSDFGDSYFASTYKDRRTDWLGNTQHLITIIGSRKEGIPQQTESGAVVVLKVQHLFPV</sequence>
<protein>
    <submittedName>
        <fullName evidence="1">Uncharacterized protein</fullName>
    </submittedName>
</protein>
<dbReference type="EMBL" id="CP097508">
    <property type="protein sequence ID" value="URE09792.1"/>
    <property type="molecule type" value="Genomic_DNA"/>
</dbReference>
<gene>
    <name evidence="1" type="ORF">MUK42_34343</name>
</gene>
<evidence type="ECO:0000313" key="2">
    <source>
        <dbReference type="Proteomes" id="UP001055439"/>
    </source>
</evidence>
<proteinExistence type="predicted"/>
<keyword evidence="2" id="KW-1185">Reference proteome</keyword>
<reference evidence="1" key="1">
    <citation type="submission" date="2022-05" db="EMBL/GenBank/DDBJ databases">
        <title>The Musa troglodytarum L. genome provides insights into the mechanism of non-climacteric behaviour and enrichment of carotenoids.</title>
        <authorList>
            <person name="Wang J."/>
        </authorList>
    </citation>
    <scope>NUCLEOTIDE SEQUENCE</scope>
    <source>
        <tissue evidence="1">Leaf</tissue>
    </source>
</reference>
<dbReference type="AlphaFoldDB" id="A0A9E7GCI2"/>
<dbReference type="Proteomes" id="UP001055439">
    <property type="component" value="Chromosome 6"/>
</dbReference>
<organism evidence="1 2">
    <name type="scientific">Musa troglodytarum</name>
    <name type="common">fe'i banana</name>
    <dbReference type="NCBI Taxonomy" id="320322"/>
    <lineage>
        <taxon>Eukaryota</taxon>
        <taxon>Viridiplantae</taxon>
        <taxon>Streptophyta</taxon>
        <taxon>Embryophyta</taxon>
        <taxon>Tracheophyta</taxon>
        <taxon>Spermatophyta</taxon>
        <taxon>Magnoliopsida</taxon>
        <taxon>Liliopsida</taxon>
        <taxon>Zingiberales</taxon>
        <taxon>Musaceae</taxon>
        <taxon>Musa</taxon>
    </lineage>
</organism>
<name>A0A9E7GCI2_9LILI</name>